<evidence type="ECO:0000256" key="3">
    <source>
        <dbReference type="SAM" id="MobiDB-lite"/>
    </source>
</evidence>
<dbReference type="Pfam" id="PF03422">
    <property type="entry name" value="CBM_6"/>
    <property type="match status" value="1"/>
</dbReference>
<dbReference type="Pfam" id="PF17851">
    <property type="entry name" value="GH43_C2"/>
    <property type="match status" value="2"/>
</dbReference>
<dbReference type="InterPro" id="IPR013320">
    <property type="entry name" value="ConA-like_dom_sf"/>
</dbReference>
<feature type="region of interest" description="Disordered" evidence="3">
    <location>
        <begin position="906"/>
        <end position="934"/>
    </location>
</feature>
<dbReference type="Pfam" id="PF18911">
    <property type="entry name" value="PKD_4"/>
    <property type="match status" value="2"/>
</dbReference>
<dbReference type="InterPro" id="IPR036423">
    <property type="entry name" value="SOD-like_Cu/Zn_dom_sf"/>
</dbReference>
<dbReference type="PROSITE" id="PS50093">
    <property type="entry name" value="PKD"/>
    <property type="match status" value="2"/>
</dbReference>
<dbReference type="InterPro" id="IPR006584">
    <property type="entry name" value="Cellulose-bd_IV"/>
</dbReference>
<name>A0ABW2N6E4_9ACTN</name>
<dbReference type="InterPro" id="IPR022409">
    <property type="entry name" value="PKD/Chitinase_dom"/>
</dbReference>
<dbReference type="PANTHER" id="PTHR40469:SF2">
    <property type="entry name" value="GALACTOSE-BINDING DOMAIN-LIKE SUPERFAMILY PROTEIN"/>
    <property type="match status" value="1"/>
</dbReference>
<dbReference type="InterPro" id="IPR008979">
    <property type="entry name" value="Galactose-bd-like_sf"/>
</dbReference>
<feature type="region of interest" description="Disordered" evidence="3">
    <location>
        <begin position="707"/>
        <end position="735"/>
    </location>
</feature>
<dbReference type="Gene3D" id="2.60.120.200">
    <property type="match status" value="2"/>
</dbReference>
<dbReference type="NCBIfam" id="NF047446">
    <property type="entry name" value="barrel_OmpL47"/>
    <property type="match status" value="2"/>
</dbReference>
<reference evidence="7" key="1">
    <citation type="journal article" date="2019" name="Int. J. Syst. Evol. Microbiol.">
        <title>The Global Catalogue of Microorganisms (GCM) 10K type strain sequencing project: providing services to taxonomists for standard genome sequencing and annotation.</title>
        <authorList>
            <consortium name="The Broad Institute Genomics Platform"/>
            <consortium name="The Broad Institute Genome Sequencing Center for Infectious Disease"/>
            <person name="Wu L."/>
            <person name="Ma J."/>
        </authorList>
    </citation>
    <scope>NUCLEOTIDE SEQUENCE [LARGE SCALE GENOMIC DNA]</scope>
    <source>
        <strain evidence="7">FCH27</strain>
    </source>
</reference>
<protein>
    <submittedName>
        <fullName evidence="6">ThuA domain-containing protein</fullName>
    </submittedName>
</protein>
<dbReference type="Gene3D" id="2.120.10.30">
    <property type="entry name" value="TolB, C-terminal domain"/>
    <property type="match status" value="1"/>
</dbReference>
<dbReference type="InterPro" id="IPR054470">
    <property type="entry name" value="FIMAH_dom"/>
</dbReference>
<dbReference type="CDD" id="cd00146">
    <property type="entry name" value="PKD"/>
    <property type="match status" value="2"/>
</dbReference>
<dbReference type="PANTHER" id="PTHR40469">
    <property type="entry name" value="SECRETED GLYCOSYL HYDROLASE"/>
    <property type="match status" value="1"/>
</dbReference>
<dbReference type="Gene3D" id="2.60.120.260">
    <property type="entry name" value="Galactose-binding domain-like"/>
    <property type="match status" value="1"/>
</dbReference>
<proteinExistence type="inferred from homology"/>
<organism evidence="6 7">
    <name type="scientific">Nocardioides astragali</name>
    <dbReference type="NCBI Taxonomy" id="1776736"/>
    <lineage>
        <taxon>Bacteria</taxon>
        <taxon>Bacillati</taxon>
        <taxon>Actinomycetota</taxon>
        <taxon>Actinomycetes</taxon>
        <taxon>Propionibacteriales</taxon>
        <taxon>Nocardioidaceae</taxon>
        <taxon>Nocardioides</taxon>
    </lineage>
</organism>
<dbReference type="EMBL" id="JBHTCH010000017">
    <property type="protein sequence ID" value="MFC7361485.1"/>
    <property type="molecule type" value="Genomic_DNA"/>
</dbReference>
<dbReference type="InterPro" id="IPR011041">
    <property type="entry name" value="Quinoprot_gluc/sorb_DH_b-prop"/>
</dbReference>
<evidence type="ECO:0000259" key="4">
    <source>
        <dbReference type="PROSITE" id="PS50093"/>
    </source>
</evidence>
<dbReference type="SMART" id="SM00606">
    <property type="entry name" value="CBD_IV"/>
    <property type="match status" value="1"/>
</dbReference>
<accession>A0ABW2N6E4</accession>
<evidence type="ECO:0000256" key="1">
    <source>
        <dbReference type="ARBA" id="ARBA00010457"/>
    </source>
</evidence>
<dbReference type="Proteomes" id="UP001596524">
    <property type="component" value="Unassembled WGS sequence"/>
</dbReference>
<evidence type="ECO:0000259" key="5">
    <source>
        <dbReference type="PROSITE" id="PS51175"/>
    </source>
</evidence>
<dbReference type="SUPFAM" id="SSF49899">
    <property type="entry name" value="Concanavalin A-like lectins/glucanases"/>
    <property type="match status" value="2"/>
</dbReference>
<dbReference type="PROSITE" id="PS51175">
    <property type="entry name" value="CBM6"/>
    <property type="match status" value="1"/>
</dbReference>
<evidence type="ECO:0000313" key="7">
    <source>
        <dbReference type="Proteomes" id="UP001596524"/>
    </source>
</evidence>
<dbReference type="Pfam" id="PF07995">
    <property type="entry name" value="GSDH"/>
    <property type="match status" value="1"/>
</dbReference>
<dbReference type="InterPro" id="IPR000601">
    <property type="entry name" value="PKD_dom"/>
</dbReference>
<dbReference type="RefSeq" id="WP_255891078.1">
    <property type="nucleotide sequence ID" value="NZ_JAFMZM010000004.1"/>
</dbReference>
<dbReference type="SUPFAM" id="SSF49299">
    <property type="entry name" value="PKD domain"/>
    <property type="match status" value="2"/>
</dbReference>
<feature type="domain" description="PKD" evidence="4">
    <location>
        <begin position="704"/>
        <end position="785"/>
    </location>
</feature>
<dbReference type="InterPro" id="IPR013783">
    <property type="entry name" value="Ig-like_fold"/>
</dbReference>
<dbReference type="InterPro" id="IPR029010">
    <property type="entry name" value="ThuA-like"/>
</dbReference>
<dbReference type="SUPFAM" id="SSF52317">
    <property type="entry name" value="Class I glutamine amidotransferase-like"/>
    <property type="match status" value="1"/>
</dbReference>
<dbReference type="SUPFAM" id="SSF49785">
    <property type="entry name" value="Galactose-binding domain-like"/>
    <property type="match status" value="1"/>
</dbReference>
<dbReference type="InterPro" id="IPR012938">
    <property type="entry name" value="Glc/Sorbosone_DH"/>
</dbReference>
<dbReference type="InterPro" id="IPR035986">
    <property type="entry name" value="PKD_dom_sf"/>
</dbReference>
<comment type="caution">
    <text evidence="6">The sequence shown here is derived from an EMBL/GenBank/DDBJ whole genome shotgun (WGS) entry which is preliminary data.</text>
</comment>
<gene>
    <name evidence="6" type="ORF">ACFQO6_14520</name>
</gene>
<dbReference type="CDD" id="cd04084">
    <property type="entry name" value="CBM6_xylanase-like"/>
    <property type="match status" value="1"/>
</dbReference>
<dbReference type="InterPro" id="IPR041542">
    <property type="entry name" value="GH43_C2"/>
</dbReference>
<dbReference type="InterPro" id="IPR029062">
    <property type="entry name" value="Class_I_gatase-like"/>
</dbReference>
<dbReference type="Pfam" id="PF06283">
    <property type="entry name" value="ThuA"/>
    <property type="match status" value="1"/>
</dbReference>
<feature type="compositionally biased region" description="Polar residues" evidence="3">
    <location>
        <begin position="711"/>
        <end position="726"/>
    </location>
</feature>
<dbReference type="InterPro" id="IPR005084">
    <property type="entry name" value="CBM6"/>
</dbReference>
<feature type="domain" description="PKD" evidence="4">
    <location>
        <begin position="1049"/>
        <end position="1131"/>
    </location>
</feature>
<evidence type="ECO:0000256" key="2">
    <source>
        <dbReference type="ARBA" id="ARBA00022729"/>
    </source>
</evidence>
<keyword evidence="7" id="KW-1185">Reference proteome</keyword>
<keyword evidence="2" id="KW-0732">Signal</keyword>
<dbReference type="Gene3D" id="2.60.40.10">
    <property type="entry name" value="Immunoglobulins"/>
    <property type="match status" value="3"/>
</dbReference>
<dbReference type="InterPro" id="IPR058094">
    <property type="entry name" value="Ig-like_OmpL47-like"/>
</dbReference>
<dbReference type="SUPFAM" id="SSF50952">
    <property type="entry name" value="Soluble quinoprotein glucose dehydrogenase"/>
    <property type="match status" value="1"/>
</dbReference>
<evidence type="ECO:0000313" key="6">
    <source>
        <dbReference type="EMBL" id="MFC7361485.1"/>
    </source>
</evidence>
<dbReference type="SMART" id="SM00089">
    <property type="entry name" value="PKD"/>
    <property type="match status" value="3"/>
</dbReference>
<dbReference type="SUPFAM" id="SSF49329">
    <property type="entry name" value="Cu,Zn superoxide dismutase-like"/>
    <property type="match status" value="1"/>
</dbReference>
<dbReference type="Pfam" id="PF22888">
    <property type="entry name" value="FIMAH"/>
    <property type="match status" value="1"/>
</dbReference>
<feature type="domain" description="CBM6" evidence="5">
    <location>
        <begin position="898"/>
        <end position="1035"/>
    </location>
</feature>
<dbReference type="InterPro" id="IPR011042">
    <property type="entry name" value="6-blade_b-propeller_TolB-like"/>
</dbReference>
<comment type="similarity">
    <text evidence="1">Belongs to the Cu-Zn superoxide dismutase family.</text>
</comment>
<sequence length="2030" mass="213787">MDTVLITRLRLLVALIVAVGLTVPLALAPASAHEGHGETDPFDALVFSKTAGFRHGSIPVAVAAIEQLGADHGFTVTATEDAAAFTDANLAQYEVVIWVSTTGDVLNDSQQGAFERYIQGGGGYAGIHSASDTEYSWPWYGDLVGAYFKDHPANQTAAVKVEDPAHPSTAGMAPTWNRFDEWYNYQSNPRGDVHVVASLDESSYAPGGGAMGHEHPISWCQDYDGGRSWYTGMGHTDESYAEPQFLTHILGGIRTAAGVQAGDCAASLDNSFEKITLDDNTANPMELDIADDGRVFYIDRGGDVRVISTSGTVSTAGHLNVTTVQEFGLLGLALDPDFATNRHLFVYWSPANEPTQDRVSRFTLTAGGTLDMASEKVVMELDVQRAECCHAGGALEFDNDGNLYIATGDNTNPFASDGYAPIDERAGRASWDAQGTSANTNSLSGKVLRITPQADGTYTIPAGNLFPTGTAKTRPEIYGMGFRNPFRIGLDEQTGNVLVADYGPDAGSASATRGPGGRVEWNILSQPGNYGWPQCVAANTPYMDYDFATGQSSGAFSCANPVNNSPNNTGLTNLPPAIPATMWQGNDGTANPEIGQSGAPMTSGTYAYDAELESDRKWPAYFDGKAVWADWNNSRMFTVLMNADHTDDVDVSRFLQTMPMTRPHALQFGPDGALYMIEWGSGFGGNNADSGIYRIDYVQGNRAPIAEASADKTSGPTPLTVQFSSEGSRDPDGSPLTYSWDFDGNGTADSIEADPSHTFTDAGEFEVQLTVTDEAGRTGVSNLTIVAGNTAPEIEVVLPRNGGFFDFGDSVKYEVTGSDAEDGSIDCERVVVQPALGHDQHSHPYGQYSGCTGVIAIPGDEGHVGANIFGTVAVRYTDEGAAGTVPVTTETVVILHPKRREAEYFEQTGRLEDSTSGGSPGVQVEDTGDAQGGSKNVGFIEAGDWFGWDVMNLTGIDTISMRAASPLGGGALYEVRTGDPDTGETVATIQVANTGDWQTYQNFSAEVTGDTTEVSGPLYFVEISGGSNINWIDFGGRGATDNQRPSISVEATPVSGTAPLEVDLSATVADPEGDTPLTVDWTFGDGESGQGADVSHTYTEPGTYTAQATVTDSRGAVNHDNVEITVSGGGLGSCFSGRSDDFTGTTLDHERWDSIVRENQDYSVSDGQLHLPLTATDIHGGGTATKTPNIILQHLPGGAFEVTTKMTLEARRQYQQAGLILYGDDNNYLKMVMQGRTSTPDAAGRVFQFLGEIGGNPTETNTPALGAAFPDTFWVRMSSNNGLDVSASYSTDGITFTPMPGATRSLAGVNEPRVGLFGAVNQEAALPITAHFDNFRITPDDSVAAPDPDDEFGGDSLDACRWNAIVRPDAADVRVTGGKLEIDTPNGDIYGAGNTDPKNFVLQQAPEGDWVMETKVDGSALDEQYQQGGLIAYAGDDDYVKLDYLTTNTAGSALQRNIELRSEVGGAIQNPQPNASPAPTQGVWHLRLTKSGDDYTAAYSADGTAWTTLGTVTNASLAAENLRIGLFTIGTAQAASKTVTFDYFHLDTGDEPPVDETAPEVSAAVLGSFAGDVESLAGNEIGGEATMDVAADGTTATLSLTGLDPEGVYQSHLHVGTCASPGLHYMDDPEGPGMPPNELWPVSEGMTPGAGATIEVAADGTAEAAATVPWAARVEARALMIHDEGAMVACATLSLAGPAEVVLDATDDQSGLDSLDYRVDGGEWTAYDEPFTLTEPGSYTVDWRAGDVAGNETTGSFPVVVPEEDVVEPPTGDTTPPVVQLDLLPAGPDGTAGWYRSEVKVKAGATDESPGSPKVEYRIDGGAWTGYDGAFWIRDDGTHQVSVRATDAAGNTSAPLTRQVSLDRVAPTVTVTGLKDGAELGLADLRSVSVAAGDVTSGLATTSITLDGSAMTSPVAVDAVSLLTGSHTLRVTATDKAGHSTTTALVFEVVATYDGAFELVHRLKKDGLVSKPKAKKLVTALLAAQRADVRGQEKKARKALTTFVKVARTVGDTTARTALVDAGKELRADL</sequence>
<dbReference type="Gene3D" id="3.40.50.880">
    <property type="match status" value="1"/>
</dbReference>